<dbReference type="PANTHER" id="PTHR36156">
    <property type="entry name" value="SLR2101 PROTEIN"/>
    <property type="match status" value="1"/>
</dbReference>
<dbReference type="PANTHER" id="PTHR36156:SF2">
    <property type="entry name" value="CUPIN TYPE-2 DOMAIN-CONTAINING PROTEIN"/>
    <property type="match status" value="1"/>
</dbReference>
<dbReference type="InterPro" id="IPR014710">
    <property type="entry name" value="RmlC-like_jellyroll"/>
</dbReference>
<evidence type="ECO:0000313" key="2">
    <source>
        <dbReference type="EMBL" id="KAH8699101.1"/>
    </source>
</evidence>
<keyword evidence="3" id="KW-1185">Reference proteome</keyword>
<dbReference type="InterPro" id="IPR013096">
    <property type="entry name" value="Cupin_2"/>
</dbReference>
<comment type="caution">
    <text evidence="2">The sequence shown here is derived from an EMBL/GenBank/DDBJ whole genome shotgun (WGS) entry which is preliminary data.</text>
</comment>
<dbReference type="CDD" id="cd02231">
    <property type="entry name" value="cupin_BLL6423-like"/>
    <property type="match status" value="1"/>
</dbReference>
<dbReference type="Proteomes" id="UP001201262">
    <property type="component" value="Unassembled WGS sequence"/>
</dbReference>
<accession>A0AAD4PZJ8</accession>
<dbReference type="InterPro" id="IPR011051">
    <property type="entry name" value="RmlC_Cupin_sf"/>
</dbReference>
<dbReference type="RefSeq" id="XP_046073565.1">
    <property type="nucleotide sequence ID" value="XM_046220316.1"/>
</dbReference>
<organism evidence="2 3">
    <name type="scientific">Talaromyces proteolyticus</name>
    <dbReference type="NCBI Taxonomy" id="1131652"/>
    <lineage>
        <taxon>Eukaryota</taxon>
        <taxon>Fungi</taxon>
        <taxon>Dikarya</taxon>
        <taxon>Ascomycota</taxon>
        <taxon>Pezizomycotina</taxon>
        <taxon>Eurotiomycetes</taxon>
        <taxon>Eurotiomycetidae</taxon>
        <taxon>Eurotiales</taxon>
        <taxon>Trichocomaceae</taxon>
        <taxon>Talaromyces</taxon>
        <taxon>Talaromyces sect. Bacilispori</taxon>
    </lineage>
</organism>
<protein>
    <recommendedName>
        <fullName evidence="1">Cupin type-2 domain-containing protein</fullName>
    </recommendedName>
</protein>
<gene>
    <name evidence="2" type="ORF">BGW36DRAFT_426779</name>
</gene>
<feature type="domain" description="Cupin type-2" evidence="1">
    <location>
        <begin position="111"/>
        <end position="170"/>
    </location>
</feature>
<dbReference type="Gene3D" id="2.20.70.150">
    <property type="match status" value="1"/>
</dbReference>
<dbReference type="SUPFAM" id="SSF51182">
    <property type="entry name" value="RmlC-like cupins"/>
    <property type="match status" value="1"/>
</dbReference>
<dbReference type="GeneID" id="70250603"/>
<name>A0AAD4PZJ8_9EURO</name>
<dbReference type="EMBL" id="JAJTJA010000005">
    <property type="protein sequence ID" value="KAH8699101.1"/>
    <property type="molecule type" value="Genomic_DNA"/>
</dbReference>
<dbReference type="AlphaFoldDB" id="A0AAD4PZJ8"/>
<evidence type="ECO:0000259" key="1">
    <source>
        <dbReference type="Pfam" id="PF07883"/>
    </source>
</evidence>
<dbReference type="Pfam" id="PF07883">
    <property type="entry name" value="Cupin_2"/>
    <property type="match status" value="1"/>
</dbReference>
<proteinExistence type="predicted"/>
<dbReference type="InterPro" id="IPR047142">
    <property type="entry name" value="OryJ/VirC-like"/>
</dbReference>
<dbReference type="Gene3D" id="2.60.120.10">
    <property type="entry name" value="Jelly Rolls"/>
    <property type="match status" value="1"/>
</dbReference>
<reference evidence="2" key="1">
    <citation type="submission" date="2021-12" db="EMBL/GenBank/DDBJ databases">
        <title>Convergent genome expansion in fungi linked to evolution of root-endophyte symbiosis.</title>
        <authorList>
            <consortium name="DOE Joint Genome Institute"/>
            <person name="Ke Y.-H."/>
            <person name="Bonito G."/>
            <person name="Liao H.-L."/>
            <person name="Looney B."/>
            <person name="Rojas-Flechas A."/>
            <person name="Nash J."/>
            <person name="Hameed K."/>
            <person name="Schadt C."/>
            <person name="Martin F."/>
            <person name="Crous P.W."/>
            <person name="Miettinen O."/>
            <person name="Magnuson J.K."/>
            <person name="Labbe J."/>
            <person name="Jacobson D."/>
            <person name="Doktycz M.J."/>
            <person name="Veneault-Fourrey C."/>
            <person name="Kuo A."/>
            <person name="Mondo S."/>
            <person name="Calhoun S."/>
            <person name="Riley R."/>
            <person name="Ohm R."/>
            <person name="LaButti K."/>
            <person name="Andreopoulos B."/>
            <person name="Pangilinan J."/>
            <person name="Nolan M."/>
            <person name="Tritt A."/>
            <person name="Clum A."/>
            <person name="Lipzen A."/>
            <person name="Daum C."/>
            <person name="Barry K."/>
            <person name="Grigoriev I.V."/>
            <person name="Vilgalys R."/>
        </authorList>
    </citation>
    <scope>NUCLEOTIDE SEQUENCE</scope>
    <source>
        <strain evidence="2">PMI_201</strain>
    </source>
</reference>
<sequence length="196" mass="21531">MSSFYPLPHLPSTRRFVTGHSADGKAIFTHDDYITAVNPRADISPENEHSVPGLYLVHRTTKYPVDPQGPEYELSNENLARSKNARGDIICEIVDVPPLSISSDVNVEENPVIMHRNQSLDYGVILKGSITLILDDGVEKTLSEGDVFVQRGTMHGWKNTGSDHCRFMTVIIPSAPVKTSESGSVLQATKFPGLTD</sequence>
<evidence type="ECO:0000313" key="3">
    <source>
        <dbReference type="Proteomes" id="UP001201262"/>
    </source>
</evidence>